<dbReference type="InterPro" id="IPR042345">
    <property type="entry name" value="Btbd7"/>
</dbReference>
<dbReference type="CDD" id="cd18489">
    <property type="entry name" value="BACK_BTBD7"/>
    <property type="match status" value="1"/>
</dbReference>
<dbReference type="Gene3D" id="3.30.710.10">
    <property type="entry name" value="Potassium Channel Kv1.1, Chain A"/>
    <property type="match status" value="2"/>
</dbReference>
<dbReference type="PANTHER" id="PTHR16064">
    <property type="entry name" value="BTB POZ DOMAIN CONTAINING 7"/>
    <property type="match status" value="1"/>
</dbReference>
<dbReference type="OrthoDB" id="2347980at2759"/>
<dbReference type="GO" id="GO:0061138">
    <property type="term" value="P:morphogenesis of a branching epithelium"/>
    <property type="evidence" value="ECO:0007669"/>
    <property type="project" value="InterPro"/>
</dbReference>
<accession>A0A210PKX0</accession>
<feature type="region of interest" description="Disordered" evidence="1">
    <location>
        <begin position="715"/>
        <end position="780"/>
    </location>
</feature>
<proteinExistence type="predicted"/>
<dbReference type="InterPro" id="IPR000210">
    <property type="entry name" value="BTB/POZ_dom"/>
</dbReference>
<comment type="caution">
    <text evidence="3">The sequence shown here is derived from an EMBL/GenBank/DDBJ whole genome shotgun (WGS) entry which is preliminary data.</text>
</comment>
<dbReference type="PANTHER" id="PTHR16064:SF3">
    <property type="entry name" value="BTB_POZ DOMAIN-CONTAINING PROTEIN 7"/>
    <property type="match status" value="1"/>
</dbReference>
<dbReference type="Pfam" id="PF00651">
    <property type="entry name" value="BTB"/>
    <property type="match status" value="2"/>
</dbReference>
<dbReference type="InterPro" id="IPR011705">
    <property type="entry name" value="BACK"/>
</dbReference>
<sequence length="819" mass="92356">MGVNSSFPESSQQVARAAFSRLAHAYTVSDTDINVREKKKKASKFATLRKKLTRARRHSRSLDYGKALRDLTSSWSLAEVKALIQEYEALASLKEVALAANLARPPASSFRQDLTNLFDKKFSSDVDLVYRGACFPAHRALLSMRSPYFRNLLSRYPDFNMQVPINFRTAGVDVTLFASLLRYLYTDSIKTEDLKHEHKKVLIKLVEEFGMPNPLEQDLRNLLDTGDYRDAVLVFSCDLVADMPDPMSVSMTESYTSNDFPCKTTQHELYCHKAILAARSPSFRNLLLRRARSGEEITDRTLHTPTRIVLDESVIPRRYARVLLNAIYQDTVDLSLILRGSASMCSLSEAQAIVAGKGQMTIVDEAMEVYQIGQFLDFPILSQGCEDIIVENIGIDNLINILNWSSEPHGSQWVHRQALHYLREEFLQVIHSPVLLDLSKEYLIEALSSDFLQAGELDVLTAVLKWGEHQLIRRIEEREPNLLSHTTHSISKKGVKKRDLNDIELRDILAELLPLIRVDHIIPYNCEVLNSAIKRGLVSTPPSHMLGDEATGGQRVCAWIRSKHNGMFMRPRIFTPYFEEAKSMRDEFLSQGQDSDTGRVRTIQMSAIPDTLYMVDETHYPQASGYQGLTSSSTVDIIAGTIPVPDSNTLKLMLQREQELQSSKLCQRATSLAYSDRRAINCQLQLRTVREFGLPDITIEILQNSQRYYSNSESVPASLQLRQGRRYHSSPVRRKNSPPLSRHSSKMGSPTKPVVSVTSSRTQPSRSKESNTSPCSDSALSDVMPDIAMATSSMGQVRVQEEFELDIGDGNSHHGTMYI</sequence>
<dbReference type="InterPro" id="IPR047935">
    <property type="entry name" value="BTBD7_BTB_POZ_second"/>
</dbReference>
<dbReference type="InterPro" id="IPR011333">
    <property type="entry name" value="SKP1/BTB/POZ_sf"/>
</dbReference>
<evidence type="ECO:0000256" key="1">
    <source>
        <dbReference type="SAM" id="MobiDB-lite"/>
    </source>
</evidence>
<feature type="domain" description="BTB" evidence="2">
    <location>
        <begin position="124"/>
        <end position="193"/>
    </location>
</feature>
<protein>
    <submittedName>
        <fullName evidence="3">BTB/POZ domain-containing protein 7</fullName>
    </submittedName>
</protein>
<dbReference type="CDD" id="cd18284">
    <property type="entry name" value="BTB2_POZ_BTBD7"/>
    <property type="match status" value="1"/>
</dbReference>
<dbReference type="Proteomes" id="UP000242188">
    <property type="component" value="Unassembled WGS sequence"/>
</dbReference>
<evidence type="ECO:0000313" key="3">
    <source>
        <dbReference type="EMBL" id="OWF37076.1"/>
    </source>
</evidence>
<feature type="compositionally biased region" description="Basic residues" evidence="1">
    <location>
        <begin position="723"/>
        <end position="736"/>
    </location>
</feature>
<name>A0A210PKX0_MIZYE</name>
<dbReference type="EMBL" id="NEDP02005595">
    <property type="protein sequence ID" value="OWF37076.1"/>
    <property type="molecule type" value="Genomic_DNA"/>
</dbReference>
<gene>
    <name evidence="3" type="ORF">KP79_PYT09766</name>
</gene>
<reference evidence="3 4" key="1">
    <citation type="journal article" date="2017" name="Nat. Ecol. Evol.">
        <title>Scallop genome provides insights into evolution of bilaterian karyotype and development.</title>
        <authorList>
            <person name="Wang S."/>
            <person name="Zhang J."/>
            <person name="Jiao W."/>
            <person name="Li J."/>
            <person name="Xun X."/>
            <person name="Sun Y."/>
            <person name="Guo X."/>
            <person name="Huan P."/>
            <person name="Dong B."/>
            <person name="Zhang L."/>
            <person name="Hu X."/>
            <person name="Sun X."/>
            <person name="Wang J."/>
            <person name="Zhao C."/>
            <person name="Wang Y."/>
            <person name="Wang D."/>
            <person name="Huang X."/>
            <person name="Wang R."/>
            <person name="Lv J."/>
            <person name="Li Y."/>
            <person name="Zhang Z."/>
            <person name="Liu B."/>
            <person name="Lu W."/>
            <person name="Hui Y."/>
            <person name="Liang J."/>
            <person name="Zhou Z."/>
            <person name="Hou R."/>
            <person name="Li X."/>
            <person name="Liu Y."/>
            <person name="Li H."/>
            <person name="Ning X."/>
            <person name="Lin Y."/>
            <person name="Zhao L."/>
            <person name="Xing Q."/>
            <person name="Dou J."/>
            <person name="Li Y."/>
            <person name="Mao J."/>
            <person name="Guo H."/>
            <person name="Dou H."/>
            <person name="Li T."/>
            <person name="Mu C."/>
            <person name="Jiang W."/>
            <person name="Fu Q."/>
            <person name="Fu X."/>
            <person name="Miao Y."/>
            <person name="Liu J."/>
            <person name="Yu Q."/>
            <person name="Li R."/>
            <person name="Liao H."/>
            <person name="Li X."/>
            <person name="Kong Y."/>
            <person name="Jiang Z."/>
            <person name="Chourrout D."/>
            <person name="Li R."/>
            <person name="Bao Z."/>
        </authorList>
    </citation>
    <scope>NUCLEOTIDE SEQUENCE [LARGE SCALE GENOMIC DNA]</scope>
    <source>
        <strain evidence="3 4">PY_sf001</strain>
    </source>
</reference>
<dbReference type="InterPro" id="IPR047936">
    <property type="entry name" value="BTBD7_BACK"/>
</dbReference>
<dbReference type="Pfam" id="PF07707">
    <property type="entry name" value="BACK"/>
    <property type="match status" value="1"/>
</dbReference>
<dbReference type="SUPFAM" id="SSF54695">
    <property type="entry name" value="POZ domain"/>
    <property type="match status" value="2"/>
</dbReference>
<dbReference type="Gene3D" id="1.25.40.420">
    <property type="match status" value="1"/>
</dbReference>
<feature type="compositionally biased region" description="Polar residues" evidence="1">
    <location>
        <begin position="761"/>
        <end position="779"/>
    </location>
</feature>
<feature type="domain" description="BTB" evidence="2">
    <location>
        <begin position="258"/>
        <end position="336"/>
    </location>
</feature>
<evidence type="ECO:0000313" key="4">
    <source>
        <dbReference type="Proteomes" id="UP000242188"/>
    </source>
</evidence>
<evidence type="ECO:0000259" key="2">
    <source>
        <dbReference type="PROSITE" id="PS50097"/>
    </source>
</evidence>
<dbReference type="STRING" id="6573.A0A210PKX0"/>
<dbReference type="AlphaFoldDB" id="A0A210PKX0"/>
<dbReference type="PROSITE" id="PS50097">
    <property type="entry name" value="BTB"/>
    <property type="match status" value="2"/>
</dbReference>
<organism evidence="3 4">
    <name type="scientific">Mizuhopecten yessoensis</name>
    <name type="common">Japanese scallop</name>
    <name type="synonym">Patinopecten yessoensis</name>
    <dbReference type="NCBI Taxonomy" id="6573"/>
    <lineage>
        <taxon>Eukaryota</taxon>
        <taxon>Metazoa</taxon>
        <taxon>Spiralia</taxon>
        <taxon>Lophotrochozoa</taxon>
        <taxon>Mollusca</taxon>
        <taxon>Bivalvia</taxon>
        <taxon>Autobranchia</taxon>
        <taxon>Pteriomorphia</taxon>
        <taxon>Pectinida</taxon>
        <taxon>Pectinoidea</taxon>
        <taxon>Pectinidae</taxon>
        <taxon>Mizuhopecten</taxon>
    </lineage>
</organism>
<dbReference type="SMART" id="SM00225">
    <property type="entry name" value="BTB"/>
    <property type="match status" value="2"/>
</dbReference>
<dbReference type="SMART" id="SM00875">
    <property type="entry name" value="BACK"/>
    <property type="match status" value="1"/>
</dbReference>
<keyword evidence="4" id="KW-1185">Reference proteome</keyword>
<feature type="compositionally biased region" description="Low complexity" evidence="1">
    <location>
        <begin position="749"/>
        <end position="760"/>
    </location>
</feature>